<keyword evidence="2" id="KW-1185">Reference proteome</keyword>
<proteinExistence type="predicted"/>
<sequence>MAKIKNYTQLTFNQVEIEELSDAEMKWVRGGTLLPPVSQSQVPRFQVPQFQVPQFQMPQFQVPQFQVPQFQMPQFEIPKFN</sequence>
<protein>
    <submittedName>
        <fullName evidence="1">Uncharacterized protein</fullName>
    </submittedName>
</protein>
<reference evidence="1 2" key="1">
    <citation type="journal article" date="2020" name="ISME J.">
        <title>Comparative genomics reveals insights into cyanobacterial evolution and habitat adaptation.</title>
        <authorList>
            <person name="Chen M.Y."/>
            <person name="Teng W.K."/>
            <person name="Zhao L."/>
            <person name="Hu C.X."/>
            <person name="Zhou Y.K."/>
            <person name="Han B.P."/>
            <person name="Song L.R."/>
            <person name="Shu W.S."/>
        </authorList>
    </citation>
    <scope>NUCLEOTIDE SEQUENCE [LARGE SCALE GENOMIC DNA]</scope>
    <source>
        <strain evidence="1 2">FACHB-391</strain>
    </source>
</reference>
<name>A0ABR8F4F1_NOSLI</name>
<accession>A0ABR8F4F1</accession>
<evidence type="ECO:0000313" key="2">
    <source>
        <dbReference type="Proteomes" id="UP000604661"/>
    </source>
</evidence>
<dbReference type="Proteomes" id="UP000604661">
    <property type="component" value="Unassembled WGS sequence"/>
</dbReference>
<comment type="caution">
    <text evidence="1">The sequence shown here is derived from an EMBL/GenBank/DDBJ whole genome shotgun (WGS) entry which is preliminary data.</text>
</comment>
<organism evidence="1 2">
    <name type="scientific">Nostoc linckia FACHB-391</name>
    <dbReference type="NCBI Taxonomy" id="2692906"/>
    <lineage>
        <taxon>Bacteria</taxon>
        <taxon>Bacillati</taxon>
        <taxon>Cyanobacteriota</taxon>
        <taxon>Cyanophyceae</taxon>
        <taxon>Nostocales</taxon>
        <taxon>Nostocaceae</taxon>
        <taxon>Nostoc</taxon>
    </lineage>
</organism>
<gene>
    <name evidence="1" type="ORF">H6G95_28625</name>
</gene>
<evidence type="ECO:0000313" key="1">
    <source>
        <dbReference type="EMBL" id="MBD2564501.1"/>
    </source>
</evidence>
<dbReference type="EMBL" id="JACJTE010000051">
    <property type="protein sequence ID" value="MBD2564501.1"/>
    <property type="molecule type" value="Genomic_DNA"/>
</dbReference>
<dbReference type="RefSeq" id="WP_190893813.1">
    <property type="nucleotide sequence ID" value="NZ_JACJTE010000051.1"/>
</dbReference>